<keyword evidence="4" id="KW-1185">Reference proteome</keyword>
<organism evidence="3 4">
    <name type="scientific">Deinococcus malanensis</name>
    <dbReference type="NCBI Taxonomy" id="1706855"/>
    <lineage>
        <taxon>Bacteria</taxon>
        <taxon>Thermotogati</taxon>
        <taxon>Deinococcota</taxon>
        <taxon>Deinococci</taxon>
        <taxon>Deinococcales</taxon>
        <taxon>Deinococcaceae</taxon>
        <taxon>Deinococcus</taxon>
    </lineage>
</organism>
<keyword evidence="1" id="KW-0732">Signal</keyword>
<reference evidence="4" key="1">
    <citation type="journal article" date="2019" name="Int. J. Syst. Evol. Microbiol.">
        <title>The Global Catalogue of Microorganisms (GCM) 10K type strain sequencing project: providing services to taxonomists for standard genome sequencing and annotation.</title>
        <authorList>
            <consortium name="The Broad Institute Genomics Platform"/>
            <consortium name="The Broad Institute Genome Sequencing Center for Infectious Disease"/>
            <person name="Wu L."/>
            <person name="Ma J."/>
        </authorList>
    </citation>
    <scope>NUCLEOTIDE SEQUENCE [LARGE SCALE GENOMIC DNA]</scope>
    <source>
        <strain evidence="4">JCM 30331</strain>
    </source>
</reference>
<dbReference type="InterPro" id="IPR008395">
    <property type="entry name" value="Agenet-like_dom"/>
</dbReference>
<accession>A0ABQ2F2R6</accession>
<sequence length="464" mass="50108">MKRVLTTMMLFAGTASAQLGPVTTSTLLRLPLAPGAVRVTDAAATREFGHVLNGLAKDQNSGCETSEYLVWDDADRAEEISDHLASQLNTRGITFKTLNEDEDDESYSLSFLLTDKTNRYVGVMYGDADSLVLGWCGLKTSTSVQPAPVARVPASSAARSAPRAPFEPGDPVLVQRGSAWVRATVVRIASVGVIVQYDNTAWPEEFVDSSLLRPAQPGPAVAGAPYRVGDVVEALWHGTLWSGATITEQLGDMYQVRWSSSGILNWVRYEHLREVARAATPAAAVPRPPAQPAPARPVPAPSPVPAVSSLKVGTLVDVQRGSISSEATVIRTRPDGVLVRYEDNTANDEWVDAGRVTLFQPGVTRGGPKSGTYQCYHPMYENSYMGSFVVTAGGNYRYLTGTKKSGVFSYNEATRALTWKSGEWAGKVARSEYRNVAGQGPMILLAFEPGGRRAGNYQRCLYRG</sequence>
<feature type="signal peptide" evidence="1">
    <location>
        <begin position="1"/>
        <end position="17"/>
    </location>
</feature>
<proteinExistence type="predicted"/>
<protein>
    <recommendedName>
        <fullName evidence="2">Agenet-like domain-containing protein</fullName>
    </recommendedName>
</protein>
<comment type="caution">
    <text evidence="3">The sequence shown here is derived from an EMBL/GenBank/DDBJ whole genome shotgun (WGS) entry which is preliminary data.</text>
</comment>
<dbReference type="EMBL" id="BMPP01000031">
    <property type="protein sequence ID" value="GGK42220.1"/>
    <property type="molecule type" value="Genomic_DNA"/>
</dbReference>
<feature type="chain" id="PRO_5046770144" description="Agenet-like domain-containing protein" evidence="1">
    <location>
        <begin position="18"/>
        <end position="464"/>
    </location>
</feature>
<evidence type="ECO:0000313" key="3">
    <source>
        <dbReference type="EMBL" id="GGK42220.1"/>
    </source>
</evidence>
<evidence type="ECO:0000256" key="1">
    <source>
        <dbReference type="SAM" id="SignalP"/>
    </source>
</evidence>
<dbReference type="RefSeq" id="WP_189011947.1">
    <property type="nucleotide sequence ID" value="NZ_BMPP01000031.1"/>
</dbReference>
<dbReference type="Pfam" id="PF05641">
    <property type="entry name" value="Agenet"/>
    <property type="match status" value="1"/>
</dbReference>
<feature type="domain" description="Agenet-like" evidence="2">
    <location>
        <begin position="177"/>
        <end position="217"/>
    </location>
</feature>
<name>A0ABQ2F2R6_9DEIO</name>
<dbReference type="Proteomes" id="UP000647587">
    <property type="component" value="Unassembled WGS sequence"/>
</dbReference>
<evidence type="ECO:0000259" key="2">
    <source>
        <dbReference type="Pfam" id="PF05641"/>
    </source>
</evidence>
<evidence type="ECO:0000313" key="4">
    <source>
        <dbReference type="Proteomes" id="UP000647587"/>
    </source>
</evidence>
<gene>
    <name evidence="3" type="ORF">GCM10008955_39970</name>
</gene>